<name>A0A3R7Q5G4_PENVA</name>
<keyword evidence="3" id="KW-0378">Hydrolase</keyword>
<dbReference type="Gene3D" id="1.25.50.20">
    <property type="match status" value="2"/>
</dbReference>
<keyword evidence="3" id="KW-0645">Protease</keyword>
<evidence type="ECO:0000313" key="3">
    <source>
        <dbReference type="EMBL" id="ROT69084.1"/>
    </source>
</evidence>
<evidence type="ECO:0000259" key="2">
    <source>
        <dbReference type="Pfam" id="PF11838"/>
    </source>
</evidence>
<evidence type="ECO:0000313" key="4">
    <source>
        <dbReference type="Proteomes" id="UP000283509"/>
    </source>
</evidence>
<sequence length="299" mass="33485">MRTVTRSQAGCGHDSTTCISPSPLLLLPFPRPPPFLSRPPLLPSSLVPLPSSPLALPSPFLLSSSPSPLLLSPSPFPFLFSPFLPLLLSLPFLSPSLRYILDLLAPAPESHWSCDMASQDSMAELTLFACRLGRHESLRLFRRWMRHPENRTPYGNATFVPYSSLSPNHWSEVLCTGVSAGGEKEWELVWNEYLNSNTTQERTSFLTALACSENATILSSKKQHRGYLLNKITHSFNTHRDLADLQAFLQDRNTDLTEVARTAEQVLERTKNNVMWMEANVPEIVKFLEDHGYASPEAL</sequence>
<dbReference type="GO" id="GO:0042277">
    <property type="term" value="F:peptide binding"/>
    <property type="evidence" value="ECO:0007669"/>
    <property type="project" value="TreeGrafter"/>
</dbReference>
<reference evidence="3 4" key="1">
    <citation type="submission" date="2018-04" db="EMBL/GenBank/DDBJ databases">
        <authorList>
            <person name="Zhang X."/>
            <person name="Yuan J."/>
            <person name="Li F."/>
            <person name="Xiang J."/>
        </authorList>
    </citation>
    <scope>NUCLEOTIDE SEQUENCE [LARGE SCALE GENOMIC DNA]</scope>
    <source>
        <tissue evidence="3">Muscle</tissue>
    </source>
</reference>
<comment type="similarity">
    <text evidence="1">Belongs to the peptidase M1 family.</text>
</comment>
<accession>A0A3R7Q5G4</accession>
<dbReference type="GO" id="GO:0016020">
    <property type="term" value="C:membrane"/>
    <property type="evidence" value="ECO:0007669"/>
    <property type="project" value="TreeGrafter"/>
</dbReference>
<dbReference type="OrthoDB" id="510539at2759"/>
<comment type="caution">
    <text evidence="3">The sequence shown here is derived from an EMBL/GenBank/DDBJ whole genome shotgun (WGS) entry which is preliminary data.</text>
</comment>
<reference evidence="3 4" key="2">
    <citation type="submission" date="2019-01" db="EMBL/GenBank/DDBJ databases">
        <title>The decoding of complex shrimp genome reveals the adaptation for benthos swimmer, frequently molting mechanism and breeding impact on genome.</title>
        <authorList>
            <person name="Sun Y."/>
            <person name="Gao Y."/>
            <person name="Yu Y."/>
        </authorList>
    </citation>
    <scope>NUCLEOTIDE SEQUENCE [LARGE SCALE GENOMIC DNA]</scope>
    <source>
        <tissue evidence="3">Muscle</tissue>
    </source>
</reference>
<dbReference type="GO" id="GO:0070006">
    <property type="term" value="F:metalloaminopeptidase activity"/>
    <property type="evidence" value="ECO:0007669"/>
    <property type="project" value="TreeGrafter"/>
</dbReference>
<dbReference type="Proteomes" id="UP000283509">
    <property type="component" value="Unassembled WGS sequence"/>
</dbReference>
<dbReference type="GO" id="GO:0043171">
    <property type="term" value="P:peptide catabolic process"/>
    <property type="evidence" value="ECO:0007669"/>
    <property type="project" value="TreeGrafter"/>
</dbReference>
<dbReference type="AlphaFoldDB" id="A0A3R7Q5G4"/>
<dbReference type="GO" id="GO:0005615">
    <property type="term" value="C:extracellular space"/>
    <property type="evidence" value="ECO:0007669"/>
    <property type="project" value="TreeGrafter"/>
</dbReference>
<keyword evidence="4" id="KW-1185">Reference proteome</keyword>
<dbReference type="Pfam" id="PF11838">
    <property type="entry name" value="ERAP1_C"/>
    <property type="match status" value="1"/>
</dbReference>
<dbReference type="InterPro" id="IPR024571">
    <property type="entry name" value="ERAP1-like_C_dom"/>
</dbReference>
<dbReference type="EMBL" id="QCYY01002607">
    <property type="protein sequence ID" value="ROT69084.1"/>
    <property type="molecule type" value="Genomic_DNA"/>
</dbReference>
<organism evidence="3 4">
    <name type="scientific">Penaeus vannamei</name>
    <name type="common">Whiteleg shrimp</name>
    <name type="synonym">Litopenaeus vannamei</name>
    <dbReference type="NCBI Taxonomy" id="6689"/>
    <lineage>
        <taxon>Eukaryota</taxon>
        <taxon>Metazoa</taxon>
        <taxon>Ecdysozoa</taxon>
        <taxon>Arthropoda</taxon>
        <taxon>Crustacea</taxon>
        <taxon>Multicrustacea</taxon>
        <taxon>Malacostraca</taxon>
        <taxon>Eumalacostraca</taxon>
        <taxon>Eucarida</taxon>
        <taxon>Decapoda</taxon>
        <taxon>Dendrobranchiata</taxon>
        <taxon>Penaeoidea</taxon>
        <taxon>Penaeidae</taxon>
        <taxon>Penaeus</taxon>
    </lineage>
</organism>
<protein>
    <submittedName>
        <fullName evidence="3">Putative aminopeptidase N</fullName>
    </submittedName>
</protein>
<keyword evidence="3" id="KW-0031">Aminopeptidase</keyword>
<dbReference type="GO" id="GO:0005737">
    <property type="term" value="C:cytoplasm"/>
    <property type="evidence" value="ECO:0007669"/>
    <property type="project" value="TreeGrafter"/>
</dbReference>
<dbReference type="InterPro" id="IPR050344">
    <property type="entry name" value="Peptidase_M1_aminopeptidases"/>
</dbReference>
<dbReference type="PANTHER" id="PTHR11533:SF299">
    <property type="entry name" value="AMINOPEPTIDASE"/>
    <property type="match status" value="1"/>
</dbReference>
<gene>
    <name evidence="3" type="ORF">C7M84_012741</name>
</gene>
<evidence type="ECO:0000256" key="1">
    <source>
        <dbReference type="ARBA" id="ARBA00010136"/>
    </source>
</evidence>
<dbReference type="GO" id="GO:0008270">
    <property type="term" value="F:zinc ion binding"/>
    <property type="evidence" value="ECO:0007669"/>
    <property type="project" value="TreeGrafter"/>
</dbReference>
<proteinExistence type="inferred from homology"/>
<dbReference type="PANTHER" id="PTHR11533">
    <property type="entry name" value="PROTEASE M1 ZINC METALLOPROTEASE"/>
    <property type="match status" value="1"/>
</dbReference>
<feature type="domain" description="ERAP1-like C-terminal" evidence="2">
    <location>
        <begin position="99"/>
        <end position="218"/>
    </location>
</feature>
<dbReference type="GO" id="GO:0006508">
    <property type="term" value="P:proteolysis"/>
    <property type="evidence" value="ECO:0007669"/>
    <property type="project" value="TreeGrafter"/>
</dbReference>